<dbReference type="STRING" id="35608.A0A2U1Q1F8"/>
<dbReference type="FunFam" id="2.40.70.10:FF:000041">
    <property type="entry name" value="Basic 7S globulin"/>
    <property type="match status" value="2"/>
</dbReference>
<organism evidence="7 8">
    <name type="scientific">Artemisia annua</name>
    <name type="common">Sweet wormwood</name>
    <dbReference type="NCBI Taxonomy" id="35608"/>
    <lineage>
        <taxon>Eukaryota</taxon>
        <taxon>Viridiplantae</taxon>
        <taxon>Streptophyta</taxon>
        <taxon>Embryophyta</taxon>
        <taxon>Tracheophyta</taxon>
        <taxon>Spermatophyta</taxon>
        <taxon>Magnoliopsida</taxon>
        <taxon>eudicotyledons</taxon>
        <taxon>Gunneridae</taxon>
        <taxon>Pentapetalae</taxon>
        <taxon>asterids</taxon>
        <taxon>campanulids</taxon>
        <taxon>Asterales</taxon>
        <taxon>Asteraceae</taxon>
        <taxon>Asteroideae</taxon>
        <taxon>Anthemideae</taxon>
        <taxon>Artemisiinae</taxon>
        <taxon>Artemisia</taxon>
    </lineage>
</organism>
<dbReference type="InterPro" id="IPR001461">
    <property type="entry name" value="Aspartic_peptidase_A1"/>
</dbReference>
<dbReference type="PANTHER" id="PTHR47965">
    <property type="entry name" value="ASPARTYL PROTEASE-RELATED"/>
    <property type="match status" value="1"/>
</dbReference>
<sequence length="925" mass="100079">MSLLKFTLLTVVFIINHFTLINSSTSFVAKVSRDESTSLYTLLLSMKTPLQPTTLLLDLSGKYSWIDCSAGVYISSTHHYIPCNSQQCNSLTSLACSDDCFDQAGPSCHSSSCGLFPENPVINNTVLAQALVDTVGLSVTDGSSVTGKVGVVPNFVLSCSDTSLLRGLPDGVSGLAGLGRFNYSLPSQVYCSAGVYISSTHHYIPCNSHQCNSLTSLACSDDCFDQAGPGCHSSSCGLFPENPVINNTVLAQALVDTVGLSVTDGSSVTGKVGVVPNFVLSCSDTSLLRGLPDGVSGLAGLGRFNYSLPSQVSKVFNSPRVFALCLPSCPNTTEYSGAAFFNTRGPYNFASGVDLSSHLSYTPLIINPIGFTLITYFNYPSAEYFIGLTSIKVDGKQVDINPSLLTIDKNGYGGTILSTITPYTTLHTSIYRPFIQLFKNESMTRNLTISTNPVSPFEVCFNASGMHKMWFGPKVPVIDLVMHSEDVFWKVYGLNSMVKVESEYGEGLWCLGFVDGGDEARTSVVIGGKQMEDNMLQFDLENERLGFSSILEHKSSCIEFNFTDGYWSQPTCSDDCFDQAGPSCHSSSCGLFPENPVINNTVLAQALVDTVGLSVTDGSSVTGKVGVVPNFVLSCSDTSLLRGLPDGVSGLAGLGRFNYSLPSQVSKVFNSPRVFALCLPSCPNTTEYSGAAFFNTRGPYNFASGVDLSSHLSYTPLIINPIGFTLITYFNYPSAEYFIGLTSIKIDGKQVDINPSLLTIDNNGYGGTRLSTITPYTILQTSIYRPFIQLFINESMTHNLTISTNPVSPFEVCFNASGMHKTWFGPKVPVIDLVMHSEDVFWKVYGSNSMVKVEDEYGEGLWCLGFVDGGDEARTSVVIGGKQMEDNMLQFDLENERLGFSSILEHKSSCIEFNFTDGYWSQPSL</sequence>
<dbReference type="GO" id="GO:0004190">
    <property type="term" value="F:aspartic-type endopeptidase activity"/>
    <property type="evidence" value="ECO:0007669"/>
    <property type="project" value="InterPro"/>
</dbReference>
<keyword evidence="8" id="KW-1185">Reference proteome</keyword>
<reference evidence="7 8" key="1">
    <citation type="journal article" date="2018" name="Mol. Plant">
        <title>The genome of Artemisia annua provides insight into the evolution of Asteraceae family and artemisinin biosynthesis.</title>
        <authorList>
            <person name="Shen Q."/>
            <person name="Zhang L."/>
            <person name="Liao Z."/>
            <person name="Wang S."/>
            <person name="Yan T."/>
            <person name="Shi P."/>
            <person name="Liu M."/>
            <person name="Fu X."/>
            <person name="Pan Q."/>
            <person name="Wang Y."/>
            <person name="Lv Z."/>
            <person name="Lu X."/>
            <person name="Zhang F."/>
            <person name="Jiang W."/>
            <person name="Ma Y."/>
            <person name="Chen M."/>
            <person name="Hao X."/>
            <person name="Li L."/>
            <person name="Tang Y."/>
            <person name="Lv G."/>
            <person name="Zhou Y."/>
            <person name="Sun X."/>
            <person name="Brodelius P.E."/>
            <person name="Rose J.K.C."/>
            <person name="Tang K."/>
        </authorList>
    </citation>
    <scope>NUCLEOTIDE SEQUENCE [LARGE SCALE GENOMIC DNA]</scope>
    <source>
        <strain evidence="8">cv. Huhao1</strain>
        <tissue evidence="7">Leaf</tissue>
    </source>
</reference>
<evidence type="ECO:0000256" key="3">
    <source>
        <dbReference type="ARBA" id="ARBA00022525"/>
    </source>
</evidence>
<gene>
    <name evidence="7" type="ORF">CTI12_AA088130</name>
</gene>
<dbReference type="InterPro" id="IPR033121">
    <property type="entry name" value="PEPTIDASE_A1"/>
</dbReference>
<dbReference type="OrthoDB" id="1738385at2759"/>
<name>A0A2U1Q1F8_ARTAN</name>
<evidence type="ECO:0000256" key="1">
    <source>
        <dbReference type="ARBA" id="ARBA00004239"/>
    </source>
</evidence>
<comment type="subcellular location">
    <subcellularLocation>
        <location evidence="1">Secreted</location>
        <location evidence="1">Extracellular space</location>
    </subcellularLocation>
</comment>
<dbReference type="PROSITE" id="PS51767">
    <property type="entry name" value="PEPTIDASE_A1"/>
    <property type="match status" value="1"/>
</dbReference>
<evidence type="ECO:0000259" key="6">
    <source>
        <dbReference type="PROSITE" id="PS51767"/>
    </source>
</evidence>
<dbReference type="EMBL" id="PKPP01000512">
    <property type="protein sequence ID" value="PWA91864.1"/>
    <property type="molecule type" value="Genomic_DNA"/>
</dbReference>
<dbReference type="InterPro" id="IPR021109">
    <property type="entry name" value="Peptidase_aspartic_dom_sf"/>
</dbReference>
<dbReference type="CDD" id="cd05489">
    <property type="entry name" value="xylanase_inhibitor_I_like"/>
    <property type="match status" value="1"/>
</dbReference>
<feature type="signal peptide" evidence="5">
    <location>
        <begin position="1"/>
        <end position="23"/>
    </location>
</feature>
<dbReference type="PANTHER" id="PTHR47965:SF6">
    <property type="entry name" value="ASPARTIC PROTEINASE GIP1-RELATED"/>
    <property type="match status" value="1"/>
</dbReference>
<dbReference type="GO" id="GO:0005576">
    <property type="term" value="C:extracellular region"/>
    <property type="evidence" value="ECO:0007669"/>
    <property type="project" value="UniProtKB-SubCell"/>
</dbReference>
<dbReference type="Pfam" id="PF14543">
    <property type="entry name" value="TAXi_N"/>
    <property type="match status" value="3"/>
</dbReference>
<dbReference type="InterPro" id="IPR032861">
    <property type="entry name" value="TAXi_N"/>
</dbReference>
<feature type="domain" description="Peptidase A1" evidence="6">
    <location>
        <begin position="40"/>
        <end position="548"/>
    </location>
</feature>
<dbReference type="Gene3D" id="2.40.70.10">
    <property type="entry name" value="Acid Proteases"/>
    <property type="match status" value="4"/>
</dbReference>
<feature type="chain" id="PRO_5015471012" evidence="5">
    <location>
        <begin position="24"/>
        <end position="925"/>
    </location>
</feature>
<evidence type="ECO:0000313" key="8">
    <source>
        <dbReference type="Proteomes" id="UP000245207"/>
    </source>
</evidence>
<evidence type="ECO:0000313" key="7">
    <source>
        <dbReference type="EMBL" id="PWA91864.1"/>
    </source>
</evidence>
<dbReference type="AlphaFoldDB" id="A0A2U1Q1F8"/>
<dbReference type="GO" id="GO:0006508">
    <property type="term" value="P:proteolysis"/>
    <property type="evidence" value="ECO:0007669"/>
    <property type="project" value="InterPro"/>
</dbReference>
<dbReference type="Pfam" id="PF14541">
    <property type="entry name" value="TAXi_C"/>
    <property type="match status" value="2"/>
</dbReference>
<dbReference type="InterPro" id="IPR033868">
    <property type="entry name" value="Xylanase_inhibitor_I-like"/>
</dbReference>
<proteinExistence type="inferred from homology"/>
<evidence type="ECO:0000256" key="2">
    <source>
        <dbReference type="ARBA" id="ARBA00007447"/>
    </source>
</evidence>
<keyword evidence="3" id="KW-0964">Secreted</keyword>
<comment type="similarity">
    <text evidence="2">Belongs to the peptidase A1 family.</text>
</comment>
<keyword evidence="4 5" id="KW-0732">Signal</keyword>
<accession>A0A2U1Q1F8</accession>
<comment type="caution">
    <text evidence="7">The sequence shown here is derived from an EMBL/GenBank/DDBJ whole genome shotgun (WGS) entry which is preliminary data.</text>
</comment>
<protein>
    <submittedName>
        <fullName evidence="7">Aspartic peptidase</fullName>
    </submittedName>
</protein>
<dbReference type="InterPro" id="IPR032799">
    <property type="entry name" value="TAXi_C"/>
</dbReference>
<dbReference type="SUPFAM" id="SSF50630">
    <property type="entry name" value="Acid proteases"/>
    <property type="match status" value="3"/>
</dbReference>
<evidence type="ECO:0000256" key="4">
    <source>
        <dbReference type="ARBA" id="ARBA00022729"/>
    </source>
</evidence>
<evidence type="ECO:0000256" key="5">
    <source>
        <dbReference type="SAM" id="SignalP"/>
    </source>
</evidence>
<dbReference type="Proteomes" id="UP000245207">
    <property type="component" value="Unassembled WGS sequence"/>
</dbReference>